<gene>
    <name evidence="1" type="ORF">LCGC14_2305760</name>
</gene>
<comment type="caution">
    <text evidence="1">The sequence shown here is derived from an EMBL/GenBank/DDBJ whole genome shotgun (WGS) entry which is preliminary data.</text>
</comment>
<organism evidence="1">
    <name type="scientific">marine sediment metagenome</name>
    <dbReference type="NCBI Taxonomy" id="412755"/>
    <lineage>
        <taxon>unclassified sequences</taxon>
        <taxon>metagenomes</taxon>
        <taxon>ecological metagenomes</taxon>
    </lineage>
</organism>
<accession>A0A0F9CM54</accession>
<evidence type="ECO:0000313" key="1">
    <source>
        <dbReference type="EMBL" id="KKL50408.1"/>
    </source>
</evidence>
<dbReference type="AlphaFoldDB" id="A0A0F9CM54"/>
<sequence length="62" mass="7054">MTKRKCGYYESERSACLRPVLYFVNGAPLCTLHFVAEAGLDHQEKETCWCADPSYNGRNCYG</sequence>
<name>A0A0F9CM54_9ZZZZ</name>
<protein>
    <submittedName>
        <fullName evidence="1">Uncharacterized protein</fullName>
    </submittedName>
</protein>
<proteinExistence type="predicted"/>
<reference evidence="1" key="1">
    <citation type="journal article" date="2015" name="Nature">
        <title>Complex archaea that bridge the gap between prokaryotes and eukaryotes.</title>
        <authorList>
            <person name="Spang A."/>
            <person name="Saw J.H."/>
            <person name="Jorgensen S.L."/>
            <person name="Zaremba-Niedzwiedzka K."/>
            <person name="Martijn J."/>
            <person name="Lind A.E."/>
            <person name="van Eijk R."/>
            <person name="Schleper C."/>
            <person name="Guy L."/>
            <person name="Ettema T.J."/>
        </authorList>
    </citation>
    <scope>NUCLEOTIDE SEQUENCE</scope>
</reference>
<dbReference type="EMBL" id="LAZR01032609">
    <property type="protein sequence ID" value="KKL50408.1"/>
    <property type="molecule type" value="Genomic_DNA"/>
</dbReference>